<evidence type="ECO:0000256" key="2">
    <source>
        <dbReference type="SAM" id="Coils"/>
    </source>
</evidence>
<organism evidence="3">
    <name type="scientific">Candidatus Thiocaldithrix dubininis</name>
    <dbReference type="NCBI Taxonomy" id="3080823"/>
    <lineage>
        <taxon>Bacteria</taxon>
        <taxon>Pseudomonadati</taxon>
        <taxon>Pseudomonadota</taxon>
        <taxon>Gammaproteobacteria</taxon>
        <taxon>Thiotrichales</taxon>
        <taxon>Thiotrichaceae</taxon>
        <taxon>Candidatus Thiocaldithrix</taxon>
    </lineage>
</organism>
<name>A0AA95H5B8_9GAMM</name>
<comment type="similarity">
    <text evidence="1">Belongs to the PspA/Vipp/IM30 family.</text>
</comment>
<protein>
    <submittedName>
        <fullName evidence="3">PspA/IM30 family protein</fullName>
    </submittedName>
</protein>
<dbReference type="KEGG" id="tdu:QJT80_00815"/>
<reference evidence="3" key="2">
    <citation type="submission" date="2023-04" db="EMBL/GenBank/DDBJ databases">
        <authorList>
            <person name="Beletskiy A.V."/>
            <person name="Mardanov A.V."/>
            <person name="Ravin N.V."/>
        </authorList>
    </citation>
    <scope>NUCLEOTIDE SEQUENCE</scope>
    <source>
        <strain evidence="3">GKL-01</strain>
    </source>
</reference>
<evidence type="ECO:0000256" key="1">
    <source>
        <dbReference type="ARBA" id="ARBA00043985"/>
    </source>
</evidence>
<dbReference type="Proteomes" id="UP001300672">
    <property type="component" value="Chromosome"/>
</dbReference>
<keyword evidence="2" id="KW-0175">Coiled coil</keyword>
<feature type="coiled-coil region" evidence="2">
    <location>
        <begin position="43"/>
        <end position="124"/>
    </location>
</feature>
<dbReference type="Pfam" id="PF04012">
    <property type="entry name" value="PspA_IM30"/>
    <property type="match status" value="1"/>
</dbReference>
<evidence type="ECO:0000313" key="3">
    <source>
        <dbReference type="EMBL" id="WGZ91026.1"/>
    </source>
</evidence>
<proteinExistence type="inferred from homology"/>
<reference evidence="3" key="1">
    <citation type="journal article" date="2023" name="Int. J. Mol. Sci.">
        <title>Metagenomics Revealed a New Genus 'Candidatus Thiocaldithrix dubininis' gen. nov., sp. nov. and a New Species 'Candidatus Thiothrix putei' sp. nov. in the Family Thiotrichaceae, Some Members of Which Have Traits of Both Na+- and H+-Motive Energetics.</title>
        <authorList>
            <person name="Ravin N.V."/>
            <person name="Muntyan M.S."/>
            <person name="Smolyakov D.D."/>
            <person name="Rudenko T.S."/>
            <person name="Beletsky A.V."/>
            <person name="Mardanov A.V."/>
            <person name="Grabovich M.Y."/>
        </authorList>
    </citation>
    <scope>NUCLEOTIDE SEQUENCE</scope>
    <source>
        <strain evidence="3">GKL-01</strain>
    </source>
</reference>
<gene>
    <name evidence="3" type="ORF">QJT80_00815</name>
</gene>
<sequence>MFYLIEKLATAARAKTRERLESTVDSQALSILGQEIYDCEANLRQAKQHLAQVMADKVKMQRQLELYKAKLVEKEALIQRYLAQNDEQNAAVIANALVDQEALIAQQQQQCEQLQQYENRLLANLKTTTNQLEMYRAQLHMARTTQHAQQAVGKLAKHSNCHSDAFEKMQDSVTRLQAKQSAFDDQMQAMQQIDSYMEQGTTLNLAKLEKQDKVNAVLARLRSQSH</sequence>
<accession>A0AA95H5B8</accession>
<dbReference type="AlphaFoldDB" id="A0AA95H5B8"/>
<dbReference type="InterPro" id="IPR007157">
    <property type="entry name" value="PspA_VIPP1"/>
</dbReference>
<dbReference type="EMBL" id="CP124755">
    <property type="protein sequence ID" value="WGZ91026.1"/>
    <property type="molecule type" value="Genomic_DNA"/>
</dbReference>